<protein>
    <submittedName>
        <fullName evidence="2">Uncharacterized protein</fullName>
    </submittedName>
</protein>
<dbReference type="HOGENOM" id="CLU_089430_0_0_1"/>
<dbReference type="OMA" id="ISFWFFW"/>
<dbReference type="eggNOG" id="ENOG502THFJ">
    <property type="taxonomic scope" value="Eukaryota"/>
</dbReference>
<feature type="transmembrane region" description="Helical" evidence="1">
    <location>
        <begin position="102"/>
        <end position="127"/>
    </location>
</feature>
<accession>G0NKZ2</accession>
<name>G0NKZ2_CAEBE</name>
<organism evidence="3">
    <name type="scientific">Caenorhabditis brenneri</name>
    <name type="common">Nematode worm</name>
    <dbReference type="NCBI Taxonomy" id="135651"/>
    <lineage>
        <taxon>Eukaryota</taxon>
        <taxon>Metazoa</taxon>
        <taxon>Ecdysozoa</taxon>
        <taxon>Nematoda</taxon>
        <taxon>Chromadorea</taxon>
        <taxon>Rhabditida</taxon>
        <taxon>Rhabditina</taxon>
        <taxon>Rhabditomorpha</taxon>
        <taxon>Rhabditoidea</taxon>
        <taxon>Rhabditidae</taxon>
        <taxon>Peloderinae</taxon>
        <taxon>Caenorhabditis</taxon>
    </lineage>
</organism>
<dbReference type="FunCoup" id="G0NKZ2">
    <property type="interactions" value="1049"/>
</dbReference>
<proteinExistence type="predicted"/>
<sequence length="272" mass="31505">MMMSPVARPRQRKVKHNIVEKINVDFYRYLICLSVLALTLATLFLSWGAMELEDAQFSAYANRTYDELPKSGTDITCFYTRSGYEHRELCEKMLSDQIHRAVVYYGVRIDCIMSSPLLLISFWFFWYESFGHYMLWAAHFCAWTKSISITAVLTCVLIDDPSYMREIFEKSQFGFYESKLLYSFTMVFLSSFFNVLLVICLVMAYFLPKPTASKYRVGPPQPAGDMHRFEYSNAIDNVRQFVAKSRNAGRVSVVQAIPIEDIVFKTPKSNPV</sequence>
<keyword evidence="1" id="KW-0812">Transmembrane</keyword>
<dbReference type="InParanoid" id="G0NKZ2"/>
<feature type="transmembrane region" description="Helical" evidence="1">
    <location>
        <begin position="180"/>
        <end position="207"/>
    </location>
</feature>
<keyword evidence="1" id="KW-1133">Transmembrane helix</keyword>
<evidence type="ECO:0000313" key="3">
    <source>
        <dbReference type="Proteomes" id="UP000008068"/>
    </source>
</evidence>
<dbReference type="OrthoDB" id="5791453at2759"/>
<reference evidence="3" key="1">
    <citation type="submission" date="2011-07" db="EMBL/GenBank/DDBJ databases">
        <authorList>
            <consortium name="Caenorhabditis brenneri Sequencing and Analysis Consortium"/>
            <person name="Wilson R.K."/>
        </authorList>
    </citation>
    <scope>NUCLEOTIDE SEQUENCE [LARGE SCALE GENOMIC DNA]</scope>
    <source>
        <strain evidence="3">PB2801</strain>
    </source>
</reference>
<dbReference type="AlphaFoldDB" id="G0NKZ2"/>
<feature type="transmembrane region" description="Helical" evidence="1">
    <location>
        <begin position="26"/>
        <end position="47"/>
    </location>
</feature>
<keyword evidence="1" id="KW-0472">Membrane</keyword>
<evidence type="ECO:0000256" key="1">
    <source>
        <dbReference type="SAM" id="Phobius"/>
    </source>
</evidence>
<dbReference type="EMBL" id="GL379903">
    <property type="protein sequence ID" value="EGT33197.1"/>
    <property type="molecule type" value="Genomic_DNA"/>
</dbReference>
<keyword evidence="3" id="KW-1185">Reference proteome</keyword>
<feature type="transmembrane region" description="Helical" evidence="1">
    <location>
        <begin position="133"/>
        <end position="159"/>
    </location>
</feature>
<dbReference type="Proteomes" id="UP000008068">
    <property type="component" value="Unassembled WGS sequence"/>
</dbReference>
<gene>
    <name evidence="2" type="ORF">CAEBREN_11072</name>
</gene>
<evidence type="ECO:0000313" key="2">
    <source>
        <dbReference type="EMBL" id="EGT33197.1"/>
    </source>
</evidence>